<evidence type="ECO:0000256" key="1">
    <source>
        <dbReference type="SAM" id="Phobius"/>
    </source>
</evidence>
<protein>
    <recommendedName>
        <fullName evidence="4">DUF5134 domain-containing protein</fullName>
    </recommendedName>
</protein>
<organism evidence="2 3">
    <name type="scientific">Mycobacterium innocens</name>
    <dbReference type="NCBI Taxonomy" id="2341083"/>
    <lineage>
        <taxon>Bacteria</taxon>
        <taxon>Bacillati</taxon>
        <taxon>Actinomycetota</taxon>
        <taxon>Actinomycetes</taxon>
        <taxon>Mycobacteriales</taxon>
        <taxon>Mycobacteriaceae</taxon>
        <taxon>Mycobacterium</taxon>
    </lineage>
</organism>
<dbReference type="RefSeq" id="WP_099193998.1">
    <property type="nucleotide sequence ID" value="NZ_UPHQ01000098.1"/>
</dbReference>
<dbReference type="Proteomes" id="UP000267289">
    <property type="component" value="Unassembled WGS sequence"/>
</dbReference>
<accession>A0A498PZW7</accession>
<sequence>MIYGLVLRWVVTGLFLLAAAECLLPVVTQRRSWTSVMSHGLHFVMAVAMAAMAWPWSAGFPTTGLAVFFLLAAVWFVTVGVVSARTTAPRVLYGYHGLMMLATAWMYAIMNVHLLPVGSSIQHHTEPDMSMPDMDMAAMTSMPASSGSPLWLDVVNWLGTVAFAVAAVFWACRHVIQRRQGTTRYRSLGNLGQAMMAAGMATLFLATLFRI</sequence>
<evidence type="ECO:0000313" key="2">
    <source>
        <dbReference type="EMBL" id="VBA38547.1"/>
    </source>
</evidence>
<feature type="transmembrane region" description="Helical" evidence="1">
    <location>
        <begin position="91"/>
        <end position="110"/>
    </location>
</feature>
<keyword evidence="1" id="KW-0812">Transmembrane</keyword>
<dbReference type="AlphaFoldDB" id="A0A498PZW7"/>
<proteinExistence type="predicted"/>
<evidence type="ECO:0000313" key="3">
    <source>
        <dbReference type="Proteomes" id="UP000267289"/>
    </source>
</evidence>
<gene>
    <name evidence="2" type="ORF">LAUMK13_02142</name>
</gene>
<feature type="transmembrane region" description="Helical" evidence="1">
    <location>
        <begin position="6"/>
        <end position="27"/>
    </location>
</feature>
<keyword evidence="3" id="KW-1185">Reference proteome</keyword>
<feature type="transmembrane region" description="Helical" evidence="1">
    <location>
        <begin position="63"/>
        <end position="84"/>
    </location>
</feature>
<dbReference type="Pfam" id="PF17197">
    <property type="entry name" value="DUF5134"/>
    <property type="match status" value="1"/>
</dbReference>
<reference evidence="2 3" key="1">
    <citation type="submission" date="2018-09" db="EMBL/GenBank/DDBJ databases">
        <authorList>
            <person name="Tagini F."/>
        </authorList>
    </citation>
    <scope>NUCLEOTIDE SEQUENCE [LARGE SCALE GENOMIC DNA]</scope>
    <source>
        <strain evidence="2 3">MK13</strain>
    </source>
</reference>
<keyword evidence="1" id="KW-0472">Membrane</keyword>
<dbReference type="EMBL" id="UPHQ01000098">
    <property type="protein sequence ID" value="VBA38547.1"/>
    <property type="molecule type" value="Genomic_DNA"/>
</dbReference>
<dbReference type="OrthoDB" id="4734452at2"/>
<keyword evidence="1" id="KW-1133">Transmembrane helix</keyword>
<name>A0A498PZW7_9MYCO</name>
<feature type="transmembrane region" description="Helical" evidence="1">
    <location>
        <begin position="154"/>
        <end position="176"/>
    </location>
</feature>
<feature type="transmembrane region" description="Helical" evidence="1">
    <location>
        <begin position="39"/>
        <end position="57"/>
    </location>
</feature>
<evidence type="ECO:0008006" key="4">
    <source>
        <dbReference type="Google" id="ProtNLM"/>
    </source>
</evidence>
<feature type="transmembrane region" description="Helical" evidence="1">
    <location>
        <begin position="188"/>
        <end position="209"/>
    </location>
</feature>
<dbReference type="InterPro" id="IPR033458">
    <property type="entry name" value="DUF5134"/>
</dbReference>